<dbReference type="InterPro" id="IPR001647">
    <property type="entry name" value="HTH_TetR"/>
</dbReference>
<accession>A0AB39LEW4</accession>
<dbReference type="InterPro" id="IPR049445">
    <property type="entry name" value="TetR_SbtR-like_C"/>
</dbReference>
<evidence type="ECO:0000256" key="2">
    <source>
        <dbReference type="ARBA" id="ARBA00023125"/>
    </source>
</evidence>
<organism evidence="6">
    <name type="scientific">Streptomyces sp. R02</name>
    <dbReference type="NCBI Taxonomy" id="3238623"/>
    <lineage>
        <taxon>Bacteria</taxon>
        <taxon>Bacillati</taxon>
        <taxon>Actinomycetota</taxon>
        <taxon>Actinomycetes</taxon>
        <taxon>Kitasatosporales</taxon>
        <taxon>Streptomycetaceae</taxon>
        <taxon>Streptomyces</taxon>
    </lineage>
</organism>
<dbReference type="EMBL" id="CP163429">
    <property type="protein sequence ID" value="XDP92287.1"/>
    <property type="molecule type" value="Genomic_DNA"/>
</dbReference>
<keyword evidence="3" id="KW-0804">Transcription</keyword>
<proteinExistence type="predicted"/>
<dbReference type="SUPFAM" id="SSF46689">
    <property type="entry name" value="Homeodomain-like"/>
    <property type="match status" value="1"/>
</dbReference>
<evidence type="ECO:0000259" key="5">
    <source>
        <dbReference type="PROSITE" id="PS50977"/>
    </source>
</evidence>
<keyword evidence="2 4" id="KW-0238">DNA-binding</keyword>
<evidence type="ECO:0000256" key="4">
    <source>
        <dbReference type="PROSITE-ProRule" id="PRU00335"/>
    </source>
</evidence>
<evidence type="ECO:0000313" key="6">
    <source>
        <dbReference type="EMBL" id="XDP92287.1"/>
    </source>
</evidence>
<dbReference type="InterPro" id="IPR036271">
    <property type="entry name" value="Tet_transcr_reg_TetR-rel_C_sf"/>
</dbReference>
<dbReference type="InterPro" id="IPR050109">
    <property type="entry name" value="HTH-type_TetR-like_transc_reg"/>
</dbReference>
<dbReference type="Pfam" id="PF21597">
    <property type="entry name" value="TetR_C_43"/>
    <property type="match status" value="1"/>
</dbReference>
<gene>
    <name evidence="6" type="ORF">AB5J57_01620</name>
</gene>
<dbReference type="GO" id="GO:0003700">
    <property type="term" value="F:DNA-binding transcription factor activity"/>
    <property type="evidence" value="ECO:0007669"/>
    <property type="project" value="TreeGrafter"/>
</dbReference>
<dbReference type="InterPro" id="IPR009057">
    <property type="entry name" value="Homeodomain-like_sf"/>
</dbReference>
<dbReference type="SUPFAM" id="SSF48498">
    <property type="entry name" value="Tetracyclin repressor-like, C-terminal domain"/>
    <property type="match status" value="1"/>
</dbReference>
<dbReference type="Pfam" id="PF00440">
    <property type="entry name" value="TetR_N"/>
    <property type="match status" value="1"/>
</dbReference>
<dbReference type="PROSITE" id="PS50977">
    <property type="entry name" value="HTH_TETR_2"/>
    <property type="match status" value="1"/>
</dbReference>
<evidence type="ECO:0000256" key="1">
    <source>
        <dbReference type="ARBA" id="ARBA00023015"/>
    </source>
</evidence>
<dbReference type="PANTHER" id="PTHR30055:SF234">
    <property type="entry name" value="HTH-TYPE TRANSCRIPTIONAL REGULATOR BETI"/>
    <property type="match status" value="1"/>
</dbReference>
<reference evidence="6" key="1">
    <citation type="submission" date="2024-07" db="EMBL/GenBank/DDBJ databases">
        <authorList>
            <person name="Yu S.T."/>
        </authorList>
    </citation>
    <scope>NUCLEOTIDE SEQUENCE</scope>
    <source>
        <strain evidence="6">R02</strain>
    </source>
</reference>
<dbReference type="PRINTS" id="PR00455">
    <property type="entry name" value="HTHTETR"/>
</dbReference>
<evidence type="ECO:0000256" key="3">
    <source>
        <dbReference type="ARBA" id="ARBA00023163"/>
    </source>
</evidence>
<dbReference type="Gene3D" id="1.10.357.10">
    <property type="entry name" value="Tetracycline Repressor, domain 2"/>
    <property type="match status" value="1"/>
</dbReference>
<dbReference type="RefSeq" id="WP_369154177.1">
    <property type="nucleotide sequence ID" value="NZ_CP163429.1"/>
</dbReference>
<sequence>MDDRTPSTTGAAVRRPHRADARRNFDKLLAAARTAFAEQGSGAPLEDIARTAGVGIGTLYRNFPTRQALFDAVYVGEVEELCRAARDVAHLPPWEAFSAWLDRFVSYVATKRAISDELNRDSEMFRASRVAMYEAGEPLFTRAQEAGEARRDASFDDVLRMITGIIATGYVSDEQRGRVLRFALDGIRTGKD</sequence>
<feature type="DNA-binding region" description="H-T-H motif" evidence="4">
    <location>
        <begin position="44"/>
        <end position="63"/>
    </location>
</feature>
<protein>
    <submittedName>
        <fullName evidence="6">TetR/AcrR family transcriptional regulator</fullName>
    </submittedName>
</protein>
<keyword evidence="1" id="KW-0805">Transcription regulation</keyword>
<dbReference type="AlphaFoldDB" id="A0AB39LEW4"/>
<dbReference type="PANTHER" id="PTHR30055">
    <property type="entry name" value="HTH-TYPE TRANSCRIPTIONAL REGULATOR RUTR"/>
    <property type="match status" value="1"/>
</dbReference>
<name>A0AB39LEW4_9ACTN</name>
<dbReference type="GO" id="GO:0000976">
    <property type="term" value="F:transcription cis-regulatory region binding"/>
    <property type="evidence" value="ECO:0007669"/>
    <property type="project" value="TreeGrafter"/>
</dbReference>
<feature type="domain" description="HTH tetR-type" evidence="5">
    <location>
        <begin position="22"/>
        <end position="81"/>
    </location>
</feature>